<proteinExistence type="predicted"/>
<accession>A0A9P0ZD47</accession>
<name>A0A9P0ZD47_CUSEU</name>
<reference evidence="1" key="1">
    <citation type="submission" date="2022-07" db="EMBL/GenBank/DDBJ databases">
        <authorList>
            <person name="Macas J."/>
            <person name="Novak P."/>
            <person name="Neumann P."/>
        </authorList>
    </citation>
    <scope>NUCLEOTIDE SEQUENCE</scope>
</reference>
<dbReference type="Proteomes" id="UP001152484">
    <property type="component" value="Unassembled WGS sequence"/>
</dbReference>
<dbReference type="EMBL" id="CAMAPE010000033">
    <property type="protein sequence ID" value="CAH9095085.1"/>
    <property type="molecule type" value="Genomic_DNA"/>
</dbReference>
<organism evidence="1 2">
    <name type="scientific">Cuscuta europaea</name>
    <name type="common">European dodder</name>
    <dbReference type="NCBI Taxonomy" id="41803"/>
    <lineage>
        <taxon>Eukaryota</taxon>
        <taxon>Viridiplantae</taxon>
        <taxon>Streptophyta</taxon>
        <taxon>Embryophyta</taxon>
        <taxon>Tracheophyta</taxon>
        <taxon>Spermatophyta</taxon>
        <taxon>Magnoliopsida</taxon>
        <taxon>eudicotyledons</taxon>
        <taxon>Gunneridae</taxon>
        <taxon>Pentapetalae</taxon>
        <taxon>asterids</taxon>
        <taxon>lamiids</taxon>
        <taxon>Solanales</taxon>
        <taxon>Convolvulaceae</taxon>
        <taxon>Cuscuteae</taxon>
        <taxon>Cuscuta</taxon>
        <taxon>Cuscuta subgen. Cuscuta</taxon>
    </lineage>
</organism>
<keyword evidence="2" id="KW-1185">Reference proteome</keyword>
<dbReference type="AlphaFoldDB" id="A0A9P0ZD47"/>
<evidence type="ECO:0000313" key="1">
    <source>
        <dbReference type="EMBL" id="CAH9095085.1"/>
    </source>
</evidence>
<sequence length="200" mass="23037">MAERGKLSAILTKGYKNELALPPMNGRRQVREAPLLRQLLESSIGCTVFVASSAYLIQIHEQSRRRPVTQLLAAEQEPHHQRVAVRRQQGRREPHHVKIFGDEGMKGKPQPLGETHRVYSKVSRWRMKYMVRRPGCPNPPERPHVHLGNQVVSRAALRLDQEYICEVQVREARPALRPPYSLRLICSLNGRHRSRARNNS</sequence>
<protein>
    <submittedName>
        <fullName evidence="1">Uncharacterized protein</fullName>
    </submittedName>
</protein>
<comment type="caution">
    <text evidence="1">The sequence shown here is derived from an EMBL/GenBank/DDBJ whole genome shotgun (WGS) entry which is preliminary data.</text>
</comment>
<evidence type="ECO:0000313" key="2">
    <source>
        <dbReference type="Proteomes" id="UP001152484"/>
    </source>
</evidence>
<gene>
    <name evidence="1" type="ORF">CEURO_LOCUS12986</name>
</gene>